<dbReference type="InterPro" id="IPR001509">
    <property type="entry name" value="Epimerase_deHydtase"/>
</dbReference>
<gene>
    <name evidence="3" type="ORF">MNBD_BACTEROID03-362</name>
</gene>
<evidence type="ECO:0000259" key="2">
    <source>
        <dbReference type="Pfam" id="PF01370"/>
    </source>
</evidence>
<dbReference type="SUPFAM" id="SSF51735">
    <property type="entry name" value="NAD(P)-binding Rossmann-fold domains"/>
    <property type="match status" value="1"/>
</dbReference>
<keyword evidence="3" id="KW-0456">Lyase</keyword>
<evidence type="ECO:0000256" key="1">
    <source>
        <dbReference type="ARBA" id="ARBA00023027"/>
    </source>
</evidence>
<dbReference type="Gene3D" id="3.90.25.10">
    <property type="entry name" value="UDP-galactose 4-epimerase, domain 1"/>
    <property type="match status" value="1"/>
</dbReference>
<proteinExistence type="predicted"/>
<sequence length="341" mass="39422">MKILVTGAAGFIGYHVCKILLRENFTVVGLDNINDYYDVNLKYSRLEQLGVQKKDAENFHVKAESNLYDGGFSFFRMNLEDREALPLLFQNEKFDVVCNLAAQAGVRYSLEEPNIYIDSNVVGFLNLLECCRHNDIKHLVYASSSSVYGNNTKIPFTVEDNVDHPISLYAATKKSNELMAYTYSHLFKIPTTGLRFFTVYGPWGRPDMAMFLFTDAIHHNRPIKVFNHGNMERDFTYVEDIAEVVLRVLKDTLEDRKSSNELYKLYNIGNNKSVKLLDFIKEIEFNFQKKAKKEMLPIQAGDVEKTWANIDALIKDYGYSPTTSIKKGIHAFYKWYIDYYN</sequence>
<dbReference type="AlphaFoldDB" id="A0A3B0TCJ3"/>
<name>A0A3B0TCJ3_9ZZZZ</name>
<reference evidence="3" key="1">
    <citation type="submission" date="2018-06" db="EMBL/GenBank/DDBJ databases">
        <authorList>
            <person name="Zhirakovskaya E."/>
        </authorList>
    </citation>
    <scope>NUCLEOTIDE SEQUENCE</scope>
</reference>
<feature type="domain" description="NAD-dependent epimerase/dehydratase" evidence="2">
    <location>
        <begin position="3"/>
        <end position="269"/>
    </location>
</feature>
<dbReference type="CDD" id="cd05253">
    <property type="entry name" value="UDP_GE_SDE_e"/>
    <property type="match status" value="1"/>
</dbReference>
<evidence type="ECO:0000313" key="3">
    <source>
        <dbReference type="EMBL" id="VAW13823.1"/>
    </source>
</evidence>
<dbReference type="Pfam" id="PF01370">
    <property type="entry name" value="Epimerase"/>
    <property type="match status" value="1"/>
</dbReference>
<dbReference type="EC" id="4.2.1.46" evidence="3"/>
<dbReference type="InterPro" id="IPR036291">
    <property type="entry name" value="NAD(P)-bd_dom_sf"/>
</dbReference>
<organism evidence="3">
    <name type="scientific">hydrothermal vent metagenome</name>
    <dbReference type="NCBI Taxonomy" id="652676"/>
    <lineage>
        <taxon>unclassified sequences</taxon>
        <taxon>metagenomes</taxon>
        <taxon>ecological metagenomes</taxon>
    </lineage>
</organism>
<accession>A0A3B0TCJ3</accession>
<dbReference type="PRINTS" id="PR01713">
    <property type="entry name" value="NUCEPIMERASE"/>
</dbReference>
<dbReference type="GO" id="GO:0008460">
    <property type="term" value="F:dTDP-glucose 4,6-dehydratase activity"/>
    <property type="evidence" value="ECO:0007669"/>
    <property type="project" value="UniProtKB-EC"/>
</dbReference>
<keyword evidence="1" id="KW-0520">NAD</keyword>
<dbReference type="Gene3D" id="3.40.50.720">
    <property type="entry name" value="NAD(P)-binding Rossmann-like Domain"/>
    <property type="match status" value="1"/>
</dbReference>
<protein>
    <submittedName>
        <fullName evidence="3">dTDP-glucose 4,6-dehydratase</fullName>
        <ecNumber evidence="3">4.2.1.46</ecNumber>
    </submittedName>
</protein>
<dbReference type="EMBL" id="UOEL01000110">
    <property type="protein sequence ID" value="VAW13823.1"/>
    <property type="molecule type" value="Genomic_DNA"/>
</dbReference>
<dbReference type="PANTHER" id="PTHR43574">
    <property type="entry name" value="EPIMERASE-RELATED"/>
    <property type="match status" value="1"/>
</dbReference>